<protein>
    <submittedName>
        <fullName evidence="1">WbqC-like protein</fullName>
    </submittedName>
</protein>
<keyword evidence="2" id="KW-1185">Reference proteome</keyword>
<evidence type="ECO:0000313" key="1">
    <source>
        <dbReference type="EMBL" id="RCW22492.1"/>
    </source>
</evidence>
<gene>
    <name evidence="1" type="ORF">DFR48_10814</name>
</gene>
<organism evidence="1 2">
    <name type="scientific">Ciceribacter lividus</name>
    <dbReference type="NCBI Taxonomy" id="1197950"/>
    <lineage>
        <taxon>Bacteria</taxon>
        <taxon>Pseudomonadati</taxon>
        <taxon>Pseudomonadota</taxon>
        <taxon>Alphaproteobacteria</taxon>
        <taxon>Hyphomicrobiales</taxon>
        <taxon>Rhizobiaceae</taxon>
        <taxon>Ciceribacter</taxon>
    </lineage>
</organism>
<sequence>MSDIVLSAHQPAYLPWPGYIEKIARADVFVFLDDVQFEKNSFTNRNRIKTANGPTWLTVPILAKGHINKSMMDLRIDETRDWRSKHLKSIEGAYRRCSAFSHVFPIVEGWISNPEDGFVDYCWNQLLGWVKEAGITTHLVRSSTLGIASRKSDLVLDLCLTFHATRYISGALGTNYLDISSFEEKGISVVFQDFQMDHYPQPWGEFIPYLSTVDYWFSTGQLPNFRSR</sequence>
<dbReference type="AlphaFoldDB" id="A0A6I7HKU1"/>
<dbReference type="EMBL" id="QPIX01000008">
    <property type="protein sequence ID" value="RCW22492.1"/>
    <property type="molecule type" value="Genomic_DNA"/>
</dbReference>
<dbReference type="InterPro" id="IPR014985">
    <property type="entry name" value="WbqC"/>
</dbReference>
<comment type="caution">
    <text evidence="1">The sequence shown here is derived from an EMBL/GenBank/DDBJ whole genome shotgun (WGS) entry which is preliminary data.</text>
</comment>
<reference evidence="1 2" key="1">
    <citation type="submission" date="2018-07" db="EMBL/GenBank/DDBJ databases">
        <title>Genomic Encyclopedia of Type Strains, Phase IV (KMG-IV): sequencing the most valuable type-strain genomes for metagenomic binning, comparative biology and taxonomic classification.</title>
        <authorList>
            <person name="Goeker M."/>
        </authorList>
    </citation>
    <scope>NUCLEOTIDE SEQUENCE [LARGE SCALE GENOMIC DNA]</scope>
    <source>
        <strain evidence="1 2">DSM 25528</strain>
    </source>
</reference>
<proteinExistence type="predicted"/>
<dbReference type="Pfam" id="PF08889">
    <property type="entry name" value="WbqC"/>
    <property type="match status" value="1"/>
</dbReference>
<accession>A0A6I7HKU1</accession>
<evidence type="ECO:0000313" key="2">
    <source>
        <dbReference type="Proteomes" id="UP000252582"/>
    </source>
</evidence>
<name>A0A6I7HKU1_9HYPH</name>
<dbReference type="RefSeq" id="WP_170141891.1">
    <property type="nucleotide sequence ID" value="NZ_QPIX01000008.1"/>
</dbReference>
<dbReference type="Proteomes" id="UP000252582">
    <property type="component" value="Unassembled WGS sequence"/>
</dbReference>